<dbReference type="AlphaFoldDB" id="A0A9E2L025"/>
<dbReference type="Proteomes" id="UP000724657">
    <property type="component" value="Unassembled WGS sequence"/>
</dbReference>
<protein>
    <submittedName>
        <fullName evidence="1">Uncharacterized protein</fullName>
    </submittedName>
</protein>
<reference evidence="1" key="1">
    <citation type="journal article" date="2021" name="PeerJ">
        <title>Extensive microbial diversity within the chicken gut microbiome revealed by metagenomics and culture.</title>
        <authorList>
            <person name="Gilroy R."/>
            <person name="Ravi A."/>
            <person name="Getino M."/>
            <person name="Pursley I."/>
            <person name="Horton D.L."/>
            <person name="Alikhan N.F."/>
            <person name="Baker D."/>
            <person name="Gharbi K."/>
            <person name="Hall N."/>
            <person name="Watson M."/>
            <person name="Adriaenssens E.M."/>
            <person name="Foster-Nyarko E."/>
            <person name="Jarju S."/>
            <person name="Secka A."/>
            <person name="Antonio M."/>
            <person name="Oren A."/>
            <person name="Chaudhuri R.R."/>
            <person name="La Ragione R."/>
            <person name="Hildebrand F."/>
            <person name="Pallen M.J."/>
        </authorList>
    </citation>
    <scope>NUCLEOTIDE SEQUENCE</scope>
    <source>
        <strain evidence="1">A6-441</strain>
    </source>
</reference>
<comment type="caution">
    <text evidence="1">The sequence shown here is derived from an EMBL/GenBank/DDBJ whole genome shotgun (WGS) entry which is preliminary data.</text>
</comment>
<sequence>MQEQEWTNIISPHQCLSSNSSLRRTGNTGIVFLGLNINTPITYEPIVIGKLVYNNHDAVEYAIDTLNIRIENGDIKLRCSNNSANFGWVAILTLPILLKL</sequence>
<evidence type="ECO:0000313" key="1">
    <source>
        <dbReference type="EMBL" id="MBU3843074.1"/>
    </source>
</evidence>
<reference evidence="1" key="2">
    <citation type="submission" date="2021-04" db="EMBL/GenBank/DDBJ databases">
        <authorList>
            <person name="Gilroy R."/>
        </authorList>
    </citation>
    <scope>NUCLEOTIDE SEQUENCE</scope>
    <source>
        <strain evidence="1">A6-441</strain>
    </source>
</reference>
<evidence type="ECO:0000313" key="2">
    <source>
        <dbReference type="Proteomes" id="UP000724657"/>
    </source>
</evidence>
<gene>
    <name evidence="1" type="ORF">IAA47_08875</name>
</gene>
<accession>A0A9E2L025</accession>
<organism evidence="1 2">
    <name type="scientific">Candidatus Fusobacterium pullicola</name>
    <dbReference type="NCBI Taxonomy" id="2838601"/>
    <lineage>
        <taxon>Bacteria</taxon>
        <taxon>Fusobacteriati</taxon>
        <taxon>Fusobacteriota</taxon>
        <taxon>Fusobacteriia</taxon>
        <taxon>Fusobacteriales</taxon>
        <taxon>Fusobacteriaceae</taxon>
        <taxon>Fusobacterium</taxon>
    </lineage>
</organism>
<dbReference type="EMBL" id="JAHLFN010000076">
    <property type="protein sequence ID" value="MBU3843074.1"/>
    <property type="molecule type" value="Genomic_DNA"/>
</dbReference>
<name>A0A9E2L025_9FUSO</name>
<proteinExistence type="predicted"/>